<name>A0AAC9W2H8_EUBLI</name>
<proteinExistence type="predicted"/>
<dbReference type="Proteomes" id="UP000192391">
    <property type="component" value="Chromosome"/>
</dbReference>
<dbReference type="AlphaFoldDB" id="A0AAC9W2H8"/>
<dbReference type="GO" id="GO:0003677">
    <property type="term" value="F:DNA binding"/>
    <property type="evidence" value="ECO:0007669"/>
    <property type="project" value="InterPro"/>
</dbReference>
<dbReference type="EMBL" id="CP019962">
    <property type="protein sequence ID" value="ARD64979.1"/>
    <property type="molecule type" value="Genomic_DNA"/>
</dbReference>
<organism evidence="2 3">
    <name type="scientific">Eubacterium limosum</name>
    <dbReference type="NCBI Taxonomy" id="1736"/>
    <lineage>
        <taxon>Bacteria</taxon>
        <taxon>Bacillati</taxon>
        <taxon>Bacillota</taxon>
        <taxon>Clostridia</taxon>
        <taxon>Eubacteriales</taxon>
        <taxon>Eubacteriaceae</taxon>
        <taxon>Eubacterium</taxon>
    </lineage>
</organism>
<dbReference type="SUPFAM" id="SSF47413">
    <property type="entry name" value="lambda repressor-like DNA-binding domains"/>
    <property type="match status" value="1"/>
</dbReference>
<sequence length="124" mass="14487">MNEIINRILNLIDERNMTGKELGKLLNLKKSPLTDWKNNKSKPTLEQIMQLCDIFAVSPNFLLFGEDDSKTTDIGFSLSTEEKEIITQWRKLSYEDKVILKGDLYKLLRDKTSSYEYENFMVAE</sequence>
<feature type="domain" description="HTH cro/C1-type" evidence="1">
    <location>
        <begin position="8"/>
        <end position="62"/>
    </location>
</feature>
<evidence type="ECO:0000259" key="1">
    <source>
        <dbReference type="PROSITE" id="PS50943"/>
    </source>
</evidence>
<dbReference type="KEGG" id="elim:B2M23_05215"/>
<dbReference type="CDD" id="cd00093">
    <property type="entry name" value="HTH_XRE"/>
    <property type="match status" value="1"/>
</dbReference>
<dbReference type="InterPro" id="IPR010982">
    <property type="entry name" value="Lambda_DNA-bd_dom_sf"/>
</dbReference>
<protein>
    <submittedName>
        <fullName evidence="2">Transcriptional regulator</fullName>
    </submittedName>
</protein>
<dbReference type="InterPro" id="IPR001387">
    <property type="entry name" value="Cro/C1-type_HTH"/>
</dbReference>
<evidence type="ECO:0000313" key="2">
    <source>
        <dbReference type="EMBL" id="ARD64979.1"/>
    </source>
</evidence>
<gene>
    <name evidence="2" type="ORF">B2M23_05215</name>
</gene>
<dbReference type="PROSITE" id="PS50943">
    <property type="entry name" value="HTH_CROC1"/>
    <property type="match status" value="1"/>
</dbReference>
<accession>A0AAC9W2H8</accession>
<dbReference type="RefSeq" id="WP_052237209.1">
    <property type="nucleotide sequence ID" value="NZ_CP019962.1"/>
</dbReference>
<dbReference type="Pfam" id="PF13443">
    <property type="entry name" value="HTH_26"/>
    <property type="match status" value="1"/>
</dbReference>
<dbReference type="SMART" id="SM00530">
    <property type="entry name" value="HTH_XRE"/>
    <property type="match status" value="1"/>
</dbReference>
<reference evidence="3" key="1">
    <citation type="journal article" date="2017" name="Sci. Rep.">
        <title>Determination of the Genome and Primary Transcriptome of Syngas Fermenting Eubacterium limosum ATCC 8486.</title>
        <authorList>
            <person name="Song Y."/>
            <person name="Shin J."/>
            <person name="Jeong Y."/>
            <person name="Jin S."/>
            <person name="Lee J.K."/>
            <person name="Kim D.R."/>
            <person name="Kim S.C."/>
            <person name="Cho S."/>
            <person name="Cho B.K."/>
        </authorList>
    </citation>
    <scope>NUCLEOTIDE SEQUENCE [LARGE SCALE GENOMIC DNA]</scope>
    <source>
        <strain evidence="3">ATCC 8486</strain>
    </source>
</reference>
<evidence type="ECO:0000313" key="3">
    <source>
        <dbReference type="Proteomes" id="UP000192391"/>
    </source>
</evidence>
<dbReference type="Gene3D" id="1.10.260.40">
    <property type="entry name" value="lambda repressor-like DNA-binding domains"/>
    <property type="match status" value="1"/>
</dbReference>